<dbReference type="Proteomes" id="UP001597417">
    <property type="component" value="Unassembled WGS sequence"/>
</dbReference>
<evidence type="ECO:0000313" key="6">
    <source>
        <dbReference type="EMBL" id="MFD2419772.1"/>
    </source>
</evidence>
<keyword evidence="4" id="KW-0804">Transcription</keyword>
<comment type="caution">
    <text evidence="6">The sequence shown here is derived from an EMBL/GenBank/DDBJ whole genome shotgun (WGS) entry which is preliminary data.</text>
</comment>
<dbReference type="Pfam" id="PF03861">
    <property type="entry name" value="ANTAR"/>
    <property type="match status" value="1"/>
</dbReference>
<dbReference type="PIRSF" id="PIRSF036625">
    <property type="entry name" value="GAF_ANTAR"/>
    <property type="match status" value="1"/>
</dbReference>
<accession>A0ABW5FYY3</accession>
<dbReference type="RefSeq" id="WP_378267803.1">
    <property type="nucleotide sequence ID" value="NZ_JBHUKR010000015.1"/>
</dbReference>
<keyword evidence="2" id="KW-0418">Kinase</keyword>
<proteinExistence type="predicted"/>
<dbReference type="SMART" id="SM01012">
    <property type="entry name" value="ANTAR"/>
    <property type="match status" value="1"/>
</dbReference>
<reference evidence="7" key="1">
    <citation type="journal article" date="2019" name="Int. J. Syst. Evol. Microbiol.">
        <title>The Global Catalogue of Microorganisms (GCM) 10K type strain sequencing project: providing services to taxonomists for standard genome sequencing and annotation.</title>
        <authorList>
            <consortium name="The Broad Institute Genomics Platform"/>
            <consortium name="The Broad Institute Genome Sequencing Center for Infectious Disease"/>
            <person name="Wu L."/>
            <person name="Ma J."/>
        </authorList>
    </citation>
    <scope>NUCLEOTIDE SEQUENCE [LARGE SCALE GENOMIC DNA]</scope>
    <source>
        <strain evidence="7">CGMCC 4.7645</strain>
    </source>
</reference>
<keyword evidence="1" id="KW-0808">Transferase</keyword>
<keyword evidence="3" id="KW-0805">Transcription regulation</keyword>
<dbReference type="SUPFAM" id="SSF55781">
    <property type="entry name" value="GAF domain-like"/>
    <property type="match status" value="1"/>
</dbReference>
<evidence type="ECO:0000256" key="2">
    <source>
        <dbReference type="ARBA" id="ARBA00022777"/>
    </source>
</evidence>
<dbReference type="InterPro" id="IPR029016">
    <property type="entry name" value="GAF-like_dom_sf"/>
</dbReference>
<dbReference type="Gene3D" id="1.10.10.10">
    <property type="entry name" value="Winged helix-like DNA-binding domain superfamily/Winged helix DNA-binding domain"/>
    <property type="match status" value="1"/>
</dbReference>
<dbReference type="SMART" id="SM00065">
    <property type="entry name" value="GAF"/>
    <property type="match status" value="1"/>
</dbReference>
<dbReference type="InterPro" id="IPR005561">
    <property type="entry name" value="ANTAR"/>
</dbReference>
<protein>
    <submittedName>
        <fullName evidence="6">GAF and ANTAR domain-containing protein</fullName>
    </submittedName>
</protein>
<feature type="domain" description="ANTAR" evidence="5">
    <location>
        <begin position="173"/>
        <end position="234"/>
    </location>
</feature>
<dbReference type="InterPro" id="IPR012074">
    <property type="entry name" value="GAF_ANTAR"/>
</dbReference>
<dbReference type="SUPFAM" id="SSF52172">
    <property type="entry name" value="CheY-like"/>
    <property type="match status" value="1"/>
</dbReference>
<keyword evidence="7" id="KW-1185">Reference proteome</keyword>
<organism evidence="6 7">
    <name type="scientific">Amycolatopsis pigmentata</name>
    <dbReference type="NCBI Taxonomy" id="450801"/>
    <lineage>
        <taxon>Bacteria</taxon>
        <taxon>Bacillati</taxon>
        <taxon>Actinomycetota</taxon>
        <taxon>Actinomycetes</taxon>
        <taxon>Pseudonocardiales</taxon>
        <taxon>Pseudonocardiaceae</taxon>
        <taxon>Amycolatopsis</taxon>
    </lineage>
</organism>
<evidence type="ECO:0000313" key="7">
    <source>
        <dbReference type="Proteomes" id="UP001597417"/>
    </source>
</evidence>
<dbReference type="EMBL" id="JBHUKR010000015">
    <property type="protein sequence ID" value="MFD2419772.1"/>
    <property type="molecule type" value="Genomic_DNA"/>
</dbReference>
<dbReference type="InterPro" id="IPR003018">
    <property type="entry name" value="GAF"/>
</dbReference>
<dbReference type="PROSITE" id="PS50921">
    <property type="entry name" value="ANTAR"/>
    <property type="match status" value="1"/>
</dbReference>
<sequence>MTTPVPSREVELAVAFTDIADTMVDDYDVVDLLHRVAAYCVRLLDVSAAGILLADGHGGLRLLASSNEKARLVELFQLQNEQDGPCLECYRTGQAVTAVGLSRWSSRWPGFADEALGQGFRTVHALPMRLREQTIGGLNLFRSEATSLSHGDLKLGQALADNATIAILQRRARARSETLIEQLQGALNSRITIEQAKGVLSSLGDIGVDEAFEKLHGFARHHNLLLTELARRVVMDSVEARRVLAFRRTPSA</sequence>
<dbReference type="InterPro" id="IPR036388">
    <property type="entry name" value="WH-like_DNA-bd_sf"/>
</dbReference>
<evidence type="ECO:0000256" key="1">
    <source>
        <dbReference type="ARBA" id="ARBA00022679"/>
    </source>
</evidence>
<name>A0ABW5FYY3_9PSEU</name>
<evidence type="ECO:0000256" key="3">
    <source>
        <dbReference type="ARBA" id="ARBA00023015"/>
    </source>
</evidence>
<dbReference type="Pfam" id="PF13185">
    <property type="entry name" value="GAF_2"/>
    <property type="match status" value="1"/>
</dbReference>
<dbReference type="Gene3D" id="3.30.450.40">
    <property type="match status" value="1"/>
</dbReference>
<gene>
    <name evidence="6" type="ORF">ACFSXZ_25925</name>
</gene>
<evidence type="ECO:0000256" key="4">
    <source>
        <dbReference type="ARBA" id="ARBA00023163"/>
    </source>
</evidence>
<dbReference type="InterPro" id="IPR011006">
    <property type="entry name" value="CheY-like_superfamily"/>
</dbReference>
<evidence type="ECO:0000259" key="5">
    <source>
        <dbReference type="PROSITE" id="PS50921"/>
    </source>
</evidence>